<evidence type="ECO:0000313" key="1">
    <source>
        <dbReference type="EMBL" id="GIY02521.1"/>
    </source>
</evidence>
<sequence>MAIRISIDCNSKTPWNKEQISHQTAIKTSIHHVFVYSIPGRTEEQLPFAQYNPQCIFLKNSCKCRRLPEWALNIVTTSTPMPGRQLSDTSTMACDGTSLEIG</sequence>
<dbReference type="Proteomes" id="UP001054945">
    <property type="component" value="Unassembled WGS sequence"/>
</dbReference>
<reference evidence="1 2" key="1">
    <citation type="submission" date="2021-06" db="EMBL/GenBank/DDBJ databases">
        <title>Caerostris extrusa draft genome.</title>
        <authorList>
            <person name="Kono N."/>
            <person name="Arakawa K."/>
        </authorList>
    </citation>
    <scope>NUCLEOTIDE SEQUENCE [LARGE SCALE GENOMIC DNA]</scope>
</reference>
<gene>
    <name evidence="1" type="ORF">CEXT_495551</name>
</gene>
<organism evidence="1 2">
    <name type="scientific">Caerostris extrusa</name>
    <name type="common">Bark spider</name>
    <name type="synonym">Caerostris bankana</name>
    <dbReference type="NCBI Taxonomy" id="172846"/>
    <lineage>
        <taxon>Eukaryota</taxon>
        <taxon>Metazoa</taxon>
        <taxon>Ecdysozoa</taxon>
        <taxon>Arthropoda</taxon>
        <taxon>Chelicerata</taxon>
        <taxon>Arachnida</taxon>
        <taxon>Araneae</taxon>
        <taxon>Araneomorphae</taxon>
        <taxon>Entelegynae</taxon>
        <taxon>Araneoidea</taxon>
        <taxon>Araneidae</taxon>
        <taxon>Caerostris</taxon>
    </lineage>
</organism>
<comment type="caution">
    <text evidence="1">The sequence shown here is derived from an EMBL/GenBank/DDBJ whole genome shotgun (WGS) entry which is preliminary data.</text>
</comment>
<evidence type="ECO:0000313" key="2">
    <source>
        <dbReference type="Proteomes" id="UP001054945"/>
    </source>
</evidence>
<keyword evidence="2" id="KW-1185">Reference proteome</keyword>
<accession>A0AAV4Q082</accession>
<dbReference type="AlphaFoldDB" id="A0AAV4Q082"/>
<dbReference type="EMBL" id="BPLR01005451">
    <property type="protein sequence ID" value="GIY02521.1"/>
    <property type="molecule type" value="Genomic_DNA"/>
</dbReference>
<proteinExistence type="predicted"/>
<protein>
    <submittedName>
        <fullName evidence="1">Uncharacterized protein</fullName>
    </submittedName>
</protein>
<name>A0AAV4Q082_CAEEX</name>